<reference evidence="1 2" key="1">
    <citation type="journal article" date="2015" name="Nature">
        <title>rRNA introns, odd ribosomes, and small enigmatic genomes across a large radiation of phyla.</title>
        <authorList>
            <person name="Brown C.T."/>
            <person name="Hug L.A."/>
            <person name="Thomas B.C."/>
            <person name="Sharon I."/>
            <person name="Castelle C.J."/>
            <person name="Singh A."/>
            <person name="Wilkins M.J."/>
            <person name="Williams K.H."/>
            <person name="Banfield J.F."/>
        </authorList>
    </citation>
    <scope>NUCLEOTIDE SEQUENCE [LARGE SCALE GENOMIC DNA]</scope>
</reference>
<accession>A0A0G1AQF0</accession>
<evidence type="ECO:0000313" key="1">
    <source>
        <dbReference type="EMBL" id="KKS36316.1"/>
    </source>
</evidence>
<sequence>MLKSILEQTTGPLTTTQFAHLMDLTTTDIMVNNIGFKRRTSMAYVIRVAEISFRILTRWEE</sequence>
<name>A0A0G1AQF0_UNCKA</name>
<dbReference type="AlphaFoldDB" id="A0A0G1AQF0"/>
<gene>
    <name evidence="1" type="ORF">UV00_C0027G0002</name>
</gene>
<protein>
    <submittedName>
        <fullName evidence="1">Uncharacterized protein</fullName>
    </submittedName>
</protein>
<organism evidence="1 2">
    <name type="scientific">candidate division WWE3 bacterium GW2011_GWF1_42_14</name>
    <dbReference type="NCBI Taxonomy" id="1619138"/>
    <lineage>
        <taxon>Bacteria</taxon>
        <taxon>Katanobacteria</taxon>
    </lineage>
</organism>
<comment type="caution">
    <text evidence="1">The sequence shown here is derived from an EMBL/GenBank/DDBJ whole genome shotgun (WGS) entry which is preliminary data.</text>
</comment>
<proteinExistence type="predicted"/>
<dbReference type="Proteomes" id="UP000033847">
    <property type="component" value="Unassembled WGS sequence"/>
</dbReference>
<dbReference type="EMBL" id="LCCU01000027">
    <property type="protein sequence ID" value="KKS36316.1"/>
    <property type="molecule type" value="Genomic_DNA"/>
</dbReference>
<evidence type="ECO:0000313" key="2">
    <source>
        <dbReference type="Proteomes" id="UP000033847"/>
    </source>
</evidence>